<dbReference type="Pfam" id="PF00512">
    <property type="entry name" value="HisKA"/>
    <property type="match status" value="1"/>
</dbReference>
<gene>
    <name evidence="11" type="ORF">PQR62_17795</name>
</gene>
<feature type="transmembrane region" description="Helical" evidence="9">
    <location>
        <begin position="189"/>
        <end position="211"/>
    </location>
</feature>
<keyword evidence="3" id="KW-0597">Phosphoprotein</keyword>
<evidence type="ECO:0000256" key="8">
    <source>
        <dbReference type="ARBA" id="ARBA00023012"/>
    </source>
</evidence>
<dbReference type="SUPFAM" id="SSF55874">
    <property type="entry name" value="ATPase domain of HSP90 chaperone/DNA topoisomerase II/histidine kinase"/>
    <property type="match status" value="1"/>
</dbReference>
<keyword evidence="6" id="KW-0418">Kinase</keyword>
<dbReference type="GO" id="GO:0005524">
    <property type="term" value="F:ATP binding"/>
    <property type="evidence" value="ECO:0007669"/>
    <property type="project" value="UniProtKB-KW"/>
</dbReference>
<dbReference type="PROSITE" id="PS50109">
    <property type="entry name" value="HIS_KIN"/>
    <property type="match status" value="1"/>
</dbReference>
<dbReference type="PRINTS" id="PR00344">
    <property type="entry name" value="BCTRLSENSOR"/>
</dbReference>
<evidence type="ECO:0000256" key="2">
    <source>
        <dbReference type="ARBA" id="ARBA00012438"/>
    </source>
</evidence>
<dbReference type="InterPro" id="IPR005467">
    <property type="entry name" value="His_kinase_dom"/>
</dbReference>
<dbReference type="SMART" id="SM00387">
    <property type="entry name" value="HATPase_c"/>
    <property type="match status" value="1"/>
</dbReference>
<evidence type="ECO:0000256" key="5">
    <source>
        <dbReference type="ARBA" id="ARBA00022741"/>
    </source>
</evidence>
<keyword evidence="5" id="KW-0547">Nucleotide-binding</keyword>
<proteinExistence type="predicted"/>
<reference evidence="11 12" key="1">
    <citation type="journal article" date="2024" name="Chem. Sci.">
        <title>Discovery of megapolipeptins by genome mining of a Burkholderiales bacteria collection.</title>
        <authorList>
            <person name="Paulo B.S."/>
            <person name="Recchia M.J.J."/>
            <person name="Lee S."/>
            <person name="Fergusson C.H."/>
            <person name="Romanowski S.B."/>
            <person name="Hernandez A."/>
            <person name="Krull N."/>
            <person name="Liu D.Y."/>
            <person name="Cavanagh H."/>
            <person name="Bos A."/>
            <person name="Gray C.A."/>
            <person name="Murphy B.T."/>
            <person name="Linington R.G."/>
            <person name="Eustaquio A.S."/>
        </authorList>
    </citation>
    <scope>NUCLEOTIDE SEQUENCE [LARGE SCALE GENOMIC DNA]</scope>
    <source>
        <strain evidence="11 12">RL21-008-BIB-A</strain>
    </source>
</reference>
<feature type="domain" description="Histidine kinase" evidence="10">
    <location>
        <begin position="240"/>
        <end position="454"/>
    </location>
</feature>
<dbReference type="Gene3D" id="3.30.565.10">
    <property type="entry name" value="Histidine kinase-like ATPase, C-terminal domain"/>
    <property type="match status" value="1"/>
</dbReference>
<dbReference type="SMART" id="SM00388">
    <property type="entry name" value="HisKA"/>
    <property type="match status" value="1"/>
</dbReference>
<dbReference type="SUPFAM" id="SSF47384">
    <property type="entry name" value="Homodimeric domain of signal transducing histidine kinase"/>
    <property type="match status" value="1"/>
</dbReference>
<keyword evidence="9" id="KW-0472">Membrane</keyword>
<evidence type="ECO:0000256" key="7">
    <source>
        <dbReference type="ARBA" id="ARBA00022840"/>
    </source>
</evidence>
<sequence>MSASKIIKRDLLILWISIAVVALVLMWLMLQLSLQGSGSQIAQARARASISCEALRAGAQRASSAVGPAGSDDLPIPRSALSAVIDLALRDEPGMEGGFWQSGKGIVAYAFPTYDGTGVKRDPPSAELDRIESTAQRAQAAASQIVDVRPGLREAVVFVACPVDAAPMPLIAWNLRRVPVLSEAVMSRLIVALSLLLGFVLVSGAWLGWMLTRWRRQTDLLTQQLAQSERLATLGRLSAGLAHEIRNPLGTMRMKAENALAASSEMRETRVAGALEAVLTQTSRLEELVSSLLALTQPFRLQRKPLLLTEWMQERARTHREAAASNDIRIDLSIDRDTSAQTRQLPLFDPAQMARVFDNLILNALAHVQAGGRIELGAQRLPSGRLLLWVADDGSGIPAELHATVFEPFITGRAGGTGLGLSLAREIVQAHGGTITLATTPRGARFEMEFPWPAF</sequence>
<organism evidence="11 12">
    <name type="scientific">Herbaspirillum lusitanum</name>
    <dbReference type="NCBI Taxonomy" id="213312"/>
    <lineage>
        <taxon>Bacteria</taxon>
        <taxon>Pseudomonadati</taxon>
        <taxon>Pseudomonadota</taxon>
        <taxon>Betaproteobacteria</taxon>
        <taxon>Burkholderiales</taxon>
        <taxon>Oxalobacteraceae</taxon>
        <taxon>Herbaspirillum</taxon>
    </lineage>
</organism>
<keyword evidence="8" id="KW-0902">Two-component regulatory system</keyword>
<accession>A0ABW9AD20</accession>
<comment type="caution">
    <text evidence="11">The sequence shown here is derived from an EMBL/GenBank/DDBJ whole genome shotgun (WGS) entry which is preliminary data.</text>
</comment>
<keyword evidence="9" id="KW-0812">Transmembrane</keyword>
<evidence type="ECO:0000313" key="12">
    <source>
        <dbReference type="Proteomes" id="UP001629246"/>
    </source>
</evidence>
<keyword evidence="12" id="KW-1185">Reference proteome</keyword>
<protein>
    <recommendedName>
        <fullName evidence="2">histidine kinase</fullName>
        <ecNumber evidence="2">2.7.13.3</ecNumber>
    </recommendedName>
</protein>
<keyword evidence="4" id="KW-0808">Transferase</keyword>
<dbReference type="InterPro" id="IPR003594">
    <property type="entry name" value="HATPase_dom"/>
</dbReference>
<evidence type="ECO:0000256" key="3">
    <source>
        <dbReference type="ARBA" id="ARBA00022553"/>
    </source>
</evidence>
<evidence type="ECO:0000313" key="11">
    <source>
        <dbReference type="EMBL" id="MFL9926134.1"/>
    </source>
</evidence>
<evidence type="ECO:0000259" key="10">
    <source>
        <dbReference type="PROSITE" id="PS50109"/>
    </source>
</evidence>
<comment type="catalytic activity">
    <reaction evidence="1">
        <text>ATP + protein L-histidine = ADP + protein N-phospho-L-histidine.</text>
        <dbReference type="EC" id="2.7.13.3"/>
    </reaction>
</comment>
<dbReference type="InterPro" id="IPR036890">
    <property type="entry name" value="HATPase_C_sf"/>
</dbReference>
<dbReference type="InterPro" id="IPR003661">
    <property type="entry name" value="HisK_dim/P_dom"/>
</dbReference>
<evidence type="ECO:0000256" key="9">
    <source>
        <dbReference type="SAM" id="Phobius"/>
    </source>
</evidence>
<dbReference type="Proteomes" id="UP001629246">
    <property type="component" value="Unassembled WGS sequence"/>
</dbReference>
<evidence type="ECO:0000256" key="4">
    <source>
        <dbReference type="ARBA" id="ARBA00022679"/>
    </source>
</evidence>
<dbReference type="Pfam" id="PF02518">
    <property type="entry name" value="HATPase_c"/>
    <property type="match status" value="1"/>
</dbReference>
<dbReference type="PANTHER" id="PTHR43065">
    <property type="entry name" value="SENSOR HISTIDINE KINASE"/>
    <property type="match status" value="1"/>
</dbReference>
<dbReference type="CDD" id="cd00082">
    <property type="entry name" value="HisKA"/>
    <property type="match status" value="1"/>
</dbReference>
<dbReference type="PANTHER" id="PTHR43065:SF10">
    <property type="entry name" value="PEROXIDE STRESS-ACTIVATED HISTIDINE KINASE MAK3"/>
    <property type="match status" value="1"/>
</dbReference>
<keyword evidence="7 11" id="KW-0067">ATP-binding</keyword>
<evidence type="ECO:0000256" key="6">
    <source>
        <dbReference type="ARBA" id="ARBA00022777"/>
    </source>
</evidence>
<dbReference type="InterPro" id="IPR004358">
    <property type="entry name" value="Sig_transdc_His_kin-like_C"/>
</dbReference>
<name>A0ABW9AD20_9BURK</name>
<feature type="transmembrane region" description="Helical" evidence="9">
    <location>
        <begin position="12"/>
        <end position="30"/>
    </location>
</feature>
<dbReference type="EC" id="2.7.13.3" evidence="2"/>
<dbReference type="EMBL" id="JAQQFM010000007">
    <property type="protein sequence ID" value="MFL9926134.1"/>
    <property type="molecule type" value="Genomic_DNA"/>
</dbReference>
<dbReference type="CDD" id="cd00075">
    <property type="entry name" value="HATPase"/>
    <property type="match status" value="1"/>
</dbReference>
<keyword evidence="9" id="KW-1133">Transmembrane helix</keyword>
<dbReference type="Gene3D" id="1.10.287.130">
    <property type="match status" value="1"/>
</dbReference>
<evidence type="ECO:0000256" key="1">
    <source>
        <dbReference type="ARBA" id="ARBA00000085"/>
    </source>
</evidence>
<dbReference type="InterPro" id="IPR036097">
    <property type="entry name" value="HisK_dim/P_sf"/>
</dbReference>